<keyword evidence="1 6" id="KW-0963">Cytoplasm</keyword>
<dbReference type="GO" id="GO:0019773">
    <property type="term" value="C:proteasome core complex, alpha-subunit complex"/>
    <property type="evidence" value="ECO:0007669"/>
    <property type="project" value="UniProtKB-UniRule"/>
</dbReference>
<evidence type="ECO:0000313" key="9">
    <source>
        <dbReference type="Proteomes" id="UP000245884"/>
    </source>
</evidence>
<dbReference type="InterPro" id="IPR033812">
    <property type="entry name" value="Proteasome_alpha_type_5"/>
</dbReference>
<dbReference type="InterPro" id="IPR001353">
    <property type="entry name" value="Proteasome_sua/b"/>
</dbReference>
<dbReference type="GO" id="GO:0005737">
    <property type="term" value="C:cytoplasm"/>
    <property type="evidence" value="ECO:0007669"/>
    <property type="project" value="UniProtKB-SubCell"/>
</dbReference>
<dbReference type="InterPro" id="IPR029055">
    <property type="entry name" value="Ntn_hydrolases_N"/>
</dbReference>
<proteinExistence type="inferred from homology"/>
<dbReference type="InterPro" id="IPR000426">
    <property type="entry name" value="Proteasome_asu_N"/>
</dbReference>
<dbReference type="PANTHER" id="PTHR11599">
    <property type="entry name" value="PROTEASOME SUBUNIT ALPHA/BETA"/>
    <property type="match status" value="1"/>
</dbReference>
<dbReference type="SUPFAM" id="SSF56235">
    <property type="entry name" value="N-terminal nucleophile aminohydrolases (Ntn hydrolases)"/>
    <property type="match status" value="1"/>
</dbReference>
<keyword evidence="2 5" id="KW-0647">Proteasome</keyword>
<comment type="subunit">
    <text evidence="4">The 26S proteasome consists of a 20S proteasome core and two 19S regulatory subunits. The 20S proteasome core is composed of 28 subunits that are arranged in four stacked rings, resulting in a barrel-shaped structure. The two end rings are each formed by seven alpha subunits, and the two central rings are each formed by seven beta subunits. The catalytic chamber with the active sites is on the inside of the barrel.</text>
</comment>
<dbReference type="STRING" id="1569628.A0A316UYM9"/>
<dbReference type="EMBL" id="KZ819662">
    <property type="protein sequence ID" value="PWN30416.1"/>
    <property type="molecule type" value="Genomic_DNA"/>
</dbReference>
<dbReference type="RefSeq" id="XP_025365028.1">
    <property type="nucleotide sequence ID" value="XM_025507483.1"/>
</dbReference>
<dbReference type="AlphaFoldDB" id="A0A316UYM9"/>
<dbReference type="InterPro" id="IPR050115">
    <property type="entry name" value="Proteasome_alpha"/>
</dbReference>
<gene>
    <name evidence="8" type="ORF">BDZ90DRAFT_244986</name>
</gene>
<dbReference type="InterPro" id="IPR023332">
    <property type="entry name" value="Proteasome_alpha-type"/>
</dbReference>
<sequence length="266" mass="29031">MFLTRSEYDRGVNTFSPEGRLFQVEYAIEAIKLGSTTVGIKTNEGVVLGVEKRVQSSLLEHDSIEKIMEIDSHVGCAMSGLVADARTMVEHARTTAQNHAFVYDEDIQVSSVTQAVCDLALRFGESVAGEEAMMSRPFGVALLIAGYDAKGGPQLYHADPSGTSIRYEAKAIGSGQEGAQGELQDKYRKDMTLREAEVLALRLLRQVMEEKLDEKNVQLAVVTPRVPEVGEDGKKMGSGGTGSRPRMKGGFRILEEDEVKTLVAEM</sequence>
<keyword evidence="9" id="KW-1185">Reference proteome</keyword>
<organism evidence="8 9">
    <name type="scientific">Jaminaea rosea</name>
    <dbReference type="NCBI Taxonomy" id="1569628"/>
    <lineage>
        <taxon>Eukaryota</taxon>
        <taxon>Fungi</taxon>
        <taxon>Dikarya</taxon>
        <taxon>Basidiomycota</taxon>
        <taxon>Ustilaginomycotina</taxon>
        <taxon>Exobasidiomycetes</taxon>
        <taxon>Microstromatales</taxon>
        <taxon>Microstromatales incertae sedis</taxon>
        <taxon>Jaminaea</taxon>
    </lineage>
</organism>
<dbReference type="Gene3D" id="3.60.20.10">
    <property type="entry name" value="Glutamine Phosphoribosylpyrophosphate, subunit 1, domain 1"/>
    <property type="match status" value="1"/>
</dbReference>
<protein>
    <recommendedName>
        <fullName evidence="6">Proteasome subunit alpha type</fullName>
    </recommendedName>
</protein>
<keyword evidence="8" id="KW-0378">Hydrolase</keyword>
<dbReference type="GeneID" id="37029306"/>
<evidence type="ECO:0000256" key="5">
    <source>
        <dbReference type="PROSITE-ProRule" id="PRU00808"/>
    </source>
</evidence>
<evidence type="ECO:0000256" key="6">
    <source>
        <dbReference type="RuleBase" id="RU000551"/>
    </source>
</evidence>
<comment type="subcellular location">
    <subcellularLocation>
        <location evidence="6">Cytoplasm</location>
    </subcellularLocation>
    <subcellularLocation>
        <location evidence="6">Nucleus</location>
    </subcellularLocation>
</comment>
<reference evidence="8 9" key="1">
    <citation type="journal article" date="2018" name="Mol. Biol. Evol.">
        <title>Broad Genomic Sampling Reveals a Smut Pathogenic Ancestry of the Fungal Clade Ustilaginomycotina.</title>
        <authorList>
            <person name="Kijpornyongpan T."/>
            <person name="Mondo S.J."/>
            <person name="Barry K."/>
            <person name="Sandor L."/>
            <person name="Lee J."/>
            <person name="Lipzen A."/>
            <person name="Pangilinan J."/>
            <person name="LaButti K."/>
            <person name="Hainaut M."/>
            <person name="Henrissat B."/>
            <person name="Grigoriev I.V."/>
            <person name="Spatafora J.W."/>
            <person name="Aime M.C."/>
        </authorList>
    </citation>
    <scope>NUCLEOTIDE SEQUENCE [LARGE SCALE GENOMIC DNA]</scope>
    <source>
        <strain evidence="8 9">MCA 5214</strain>
    </source>
</reference>
<dbReference type="GO" id="GO:0005634">
    <property type="term" value="C:nucleus"/>
    <property type="evidence" value="ECO:0007669"/>
    <property type="project" value="UniProtKB-SubCell"/>
</dbReference>
<dbReference type="Pfam" id="PF00227">
    <property type="entry name" value="Proteasome"/>
    <property type="match status" value="1"/>
</dbReference>
<keyword evidence="3 6" id="KW-0539">Nucleus</keyword>
<dbReference type="SMART" id="SM00948">
    <property type="entry name" value="Proteasome_A_N"/>
    <property type="match status" value="1"/>
</dbReference>
<evidence type="ECO:0000256" key="2">
    <source>
        <dbReference type="ARBA" id="ARBA00022942"/>
    </source>
</evidence>
<evidence type="ECO:0000313" key="8">
    <source>
        <dbReference type="EMBL" id="PWN30416.1"/>
    </source>
</evidence>
<dbReference type="PROSITE" id="PS51475">
    <property type="entry name" value="PROTEASOME_ALPHA_2"/>
    <property type="match status" value="1"/>
</dbReference>
<dbReference type="Proteomes" id="UP000245884">
    <property type="component" value="Unassembled WGS sequence"/>
</dbReference>
<dbReference type="GO" id="GO:0016787">
    <property type="term" value="F:hydrolase activity"/>
    <property type="evidence" value="ECO:0007669"/>
    <property type="project" value="UniProtKB-KW"/>
</dbReference>
<dbReference type="OrthoDB" id="431557at2759"/>
<evidence type="ECO:0000256" key="4">
    <source>
        <dbReference type="ARBA" id="ARBA00026071"/>
    </source>
</evidence>
<name>A0A316UYM9_9BASI</name>
<evidence type="ECO:0000259" key="7">
    <source>
        <dbReference type="PROSITE" id="PS00388"/>
    </source>
</evidence>
<dbReference type="Pfam" id="PF10584">
    <property type="entry name" value="Proteasome_A_N"/>
    <property type="match status" value="1"/>
</dbReference>
<dbReference type="NCBIfam" id="NF003075">
    <property type="entry name" value="PRK03996.1"/>
    <property type="match status" value="1"/>
</dbReference>
<feature type="domain" description="Proteasome alpha-type subunits" evidence="7">
    <location>
        <begin position="8"/>
        <end position="30"/>
    </location>
</feature>
<accession>A0A316UYM9</accession>
<dbReference type="PROSITE" id="PS00388">
    <property type="entry name" value="PROTEASOME_ALPHA_1"/>
    <property type="match status" value="1"/>
</dbReference>
<dbReference type="GO" id="GO:0043161">
    <property type="term" value="P:proteasome-mediated ubiquitin-dependent protein catabolic process"/>
    <property type="evidence" value="ECO:0007669"/>
    <property type="project" value="InterPro"/>
</dbReference>
<comment type="similarity">
    <text evidence="5 6">Belongs to the peptidase T1A family.</text>
</comment>
<evidence type="ECO:0000256" key="3">
    <source>
        <dbReference type="ARBA" id="ARBA00023242"/>
    </source>
</evidence>
<dbReference type="FunFam" id="3.60.20.10:FF:000015">
    <property type="entry name" value="Proteasome subunit alpha type-5"/>
    <property type="match status" value="1"/>
</dbReference>
<dbReference type="CDD" id="cd03753">
    <property type="entry name" value="proteasome_alpha_type_5"/>
    <property type="match status" value="1"/>
</dbReference>
<evidence type="ECO:0000256" key="1">
    <source>
        <dbReference type="ARBA" id="ARBA00022490"/>
    </source>
</evidence>